<feature type="compositionally biased region" description="Pro residues" evidence="2">
    <location>
        <begin position="194"/>
        <end position="204"/>
    </location>
</feature>
<dbReference type="STRING" id="29313.BHQ16_18270"/>
<accession>A0A375Z2C2</accession>
<dbReference type="SUPFAM" id="SSF81982">
    <property type="entry name" value="Antigen MPT63/MPB63 (immunoprotective extracellular protein)"/>
    <property type="match status" value="1"/>
</dbReference>
<evidence type="ECO:0000313" key="6">
    <source>
        <dbReference type="Proteomes" id="UP000252015"/>
    </source>
</evidence>
<organism evidence="5 6">
    <name type="scientific">Mycobacterium shimoidei</name>
    <dbReference type="NCBI Taxonomy" id="29313"/>
    <lineage>
        <taxon>Bacteria</taxon>
        <taxon>Bacillati</taxon>
        <taxon>Actinomycetota</taxon>
        <taxon>Actinomycetes</taxon>
        <taxon>Mycobacteriales</taxon>
        <taxon>Mycobacteriaceae</taxon>
        <taxon>Mycobacterium</taxon>
    </lineage>
</organism>
<evidence type="ECO:0000313" key="5">
    <source>
        <dbReference type="EMBL" id="SRX95279.1"/>
    </source>
</evidence>
<proteinExistence type="predicted"/>
<evidence type="ECO:0000256" key="3">
    <source>
        <dbReference type="SAM" id="SignalP"/>
    </source>
</evidence>
<dbReference type="GO" id="GO:0005615">
    <property type="term" value="C:extracellular space"/>
    <property type="evidence" value="ECO:0007669"/>
    <property type="project" value="InterPro"/>
</dbReference>
<evidence type="ECO:0000256" key="1">
    <source>
        <dbReference type="ARBA" id="ARBA00022729"/>
    </source>
</evidence>
<feature type="compositionally biased region" description="Low complexity" evidence="2">
    <location>
        <begin position="167"/>
        <end position="193"/>
    </location>
</feature>
<reference evidence="5 6" key="1">
    <citation type="submission" date="2018-05" db="EMBL/GenBank/DDBJ databases">
        <authorList>
            <consortium name="IHU Genomes"/>
        </authorList>
    </citation>
    <scope>NUCLEOTIDE SEQUENCE [LARGE SCALE GENOMIC DNA]</scope>
    <source>
        <strain evidence="5 6">P7336</strain>
    </source>
</reference>
<feature type="chain" id="PRO_5016787411" evidence="3">
    <location>
        <begin position="31"/>
        <end position="210"/>
    </location>
</feature>
<protein>
    <submittedName>
        <fullName evidence="5">Immunogenic protein MPT63</fullName>
    </submittedName>
</protein>
<gene>
    <name evidence="5" type="ORF">MSP7336_03543</name>
</gene>
<feature type="domain" description="MPT63-like" evidence="4">
    <location>
        <begin position="34"/>
        <end position="157"/>
    </location>
</feature>
<sequence>MKFATTSVKTGIGAAAIAAASIFTAVPAIAAPPPNIQGFGTSQQLVDGSLVTTYTVSNLQPSNIAIPGYTPEGTLYQADITARSESGLVTPMVKNFTARGPNGQTYEMVDDVAVPNGLNPAPIPQGNESTGKLYFDVTGAPPNGVVYNDGLQDILIWTSNVPQVAGPGVPPNSVSGGPASPGTGAPANSVPGMPASPSPAPGALPGPATS</sequence>
<dbReference type="Pfam" id="PF09167">
    <property type="entry name" value="DUF1942"/>
    <property type="match status" value="1"/>
</dbReference>
<feature type="region of interest" description="Disordered" evidence="2">
    <location>
        <begin position="167"/>
        <end position="210"/>
    </location>
</feature>
<keyword evidence="1 3" id="KW-0732">Signal</keyword>
<keyword evidence="6" id="KW-1185">Reference proteome</keyword>
<dbReference type="Gene3D" id="2.60.40.1240">
    <property type="match status" value="1"/>
</dbReference>
<dbReference type="Proteomes" id="UP000252015">
    <property type="component" value="Unassembled WGS sequence"/>
</dbReference>
<dbReference type="InterPro" id="IPR029050">
    <property type="entry name" value="Immunoprotect_excell_Ig-like"/>
</dbReference>
<evidence type="ECO:0000259" key="4">
    <source>
        <dbReference type="Pfam" id="PF09167"/>
    </source>
</evidence>
<dbReference type="AlphaFoldDB" id="A0A375Z2C2"/>
<feature type="signal peptide" evidence="3">
    <location>
        <begin position="1"/>
        <end position="30"/>
    </location>
</feature>
<dbReference type="RefSeq" id="WP_113964235.1">
    <property type="nucleotide sequence ID" value="NZ_UEGW01000001.1"/>
</dbReference>
<name>A0A375Z2C2_MYCSH</name>
<dbReference type="EMBL" id="UEGW01000001">
    <property type="protein sequence ID" value="SRX95279.1"/>
    <property type="molecule type" value="Genomic_DNA"/>
</dbReference>
<evidence type="ECO:0000256" key="2">
    <source>
        <dbReference type="SAM" id="MobiDB-lite"/>
    </source>
</evidence>
<dbReference type="InterPro" id="IPR015250">
    <property type="entry name" value="MPT63-like"/>
</dbReference>